<proteinExistence type="predicted"/>
<dbReference type="RefSeq" id="WP_200305926.1">
    <property type="nucleotide sequence ID" value="NZ_NRSG01000155.1"/>
</dbReference>
<protein>
    <submittedName>
        <fullName evidence="1">Uncharacterized protein</fullName>
    </submittedName>
</protein>
<dbReference type="EMBL" id="NRSG01000155">
    <property type="protein sequence ID" value="MBK1660203.1"/>
    <property type="molecule type" value="Genomic_DNA"/>
</dbReference>
<sequence length="59" mass="6542">CSAPILAALHRVFAEAVRAAERRLAGMGVQTDTARTPEQLDSFLRIETERWKSILHPPG</sequence>
<gene>
    <name evidence="1" type="ORF">CKO45_18380</name>
</gene>
<comment type="caution">
    <text evidence="1">The sequence shown here is derived from an EMBL/GenBank/DDBJ whole genome shotgun (WGS) entry which is preliminary data.</text>
</comment>
<name>A0ABS1D078_9PROT</name>
<accession>A0ABS1D078</accession>
<feature type="non-terminal residue" evidence="1">
    <location>
        <position position="1"/>
    </location>
</feature>
<evidence type="ECO:0000313" key="2">
    <source>
        <dbReference type="Proteomes" id="UP000697995"/>
    </source>
</evidence>
<evidence type="ECO:0000313" key="1">
    <source>
        <dbReference type="EMBL" id="MBK1660203.1"/>
    </source>
</evidence>
<dbReference type="Proteomes" id="UP000697995">
    <property type="component" value="Unassembled WGS sequence"/>
</dbReference>
<reference evidence="1 2" key="1">
    <citation type="journal article" date="2020" name="Microorganisms">
        <title>Osmotic Adaptation and Compatible Solute Biosynthesis of Phototrophic Bacteria as Revealed from Genome Analyses.</title>
        <authorList>
            <person name="Imhoff J.F."/>
            <person name="Rahn T."/>
            <person name="Kunzel S."/>
            <person name="Keller A."/>
            <person name="Neulinger S.C."/>
        </authorList>
    </citation>
    <scope>NUCLEOTIDE SEQUENCE [LARGE SCALE GENOMIC DNA]</scope>
    <source>
        <strain evidence="1 2">DSM 15382</strain>
    </source>
</reference>
<keyword evidence="2" id="KW-1185">Reference proteome</keyword>
<organism evidence="1 2">
    <name type="scientific">Paracraurococcus ruber</name>
    <dbReference type="NCBI Taxonomy" id="77675"/>
    <lineage>
        <taxon>Bacteria</taxon>
        <taxon>Pseudomonadati</taxon>
        <taxon>Pseudomonadota</taxon>
        <taxon>Alphaproteobacteria</taxon>
        <taxon>Acetobacterales</taxon>
        <taxon>Roseomonadaceae</taxon>
        <taxon>Paracraurococcus</taxon>
    </lineage>
</organism>